<dbReference type="Proteomes" id="UP000198611">
    <property type="component" value="Unassembled WGS sequence"/>
</dbReference>
<keyword evidence="12" id="KW-1185">Reference proteome</keyword>
<gene>
    <name evidence="8" type="primary">rnr</name>
    <name evidence="11" type="ORF">SAMN05660831_02144</name>
</gene>
<dbReference type="STRING" id="1123397.SAMN05660831_02144"/>
<dbReference type="InterPro" id="IPR013223">
    <property type="entry name" value="RNase_B_OB_dom"/>
</dbReference>
<dbReference type="InterPro" id="IPR011129">
    <property type="entry name" value="CSD"/>
</dbReference>
<comment type="function">
    <text evidence="8">3'-5' exoribonuclease that releases 5'-nucleoside monophosphates and is involved in maturation of structured RNAs.</text>
</comment>
<name>A0A1I1UG89_9GAMM</name>
<keyword evidence="3 8" id="KW-0963">Cytoplasm</keyword>
<dbReference type="InterPro" id="IPR004476">
    <property type="entry name" value="RNase_II/RNase_R"/>
</dbReference>
<dbReference type="Pfam" id="PF08461">
    <property type="entry name" value="WHD_RNase_R"/>
    <property type="match status" value="1"/>
</dbReference>
<dbReference type="CDD" id="cd04471">
    <property type="entry name" value="S1_RNase_R"/>
    <property type="match status" value="1"/>
</dbReference>
<evidence type="ECO:0000256" key="5">
    <source>
        <dbReference type="ARBA" id="ARBA00022801"/>
    </source>
</evidence>
<dbReference type="EMBL" id="FOMJ01000007">
    <property type="protein sequence ID" value="SFD69737.1"/>
    <property type="molecule type" value="Genomic_DNA"/>
</dbReference>
<dbReference type="GO" id="GO:0005829">
    <property type="term" value="C:cytosol"/>
    <property type="evidence" value="ECO:0007669"/>
    <property type="project" value="UniProtKB-ARBA"/>
</dbReference>
<comment type="catalytic activity">
    <reaction evidence="1 8">
        <text>Exonucleolytic cleavage in the 3'- to 5'-direction to yield nucleoside 5'-phosphates.</text>
        <dbReference type="EC" id="3.1.13.1"/>
    </reaction>
</comment>
<sequence>MARNNSPRDPKADREAERYENPIPSREFILEVLDKHGAPMPHGELAEALSIQDDDQLEALRRRLRAMERDGQIIRNRKGDYGLVSRMDLKRGRIVGHADGFGFLIPDEGGDDVFLSPKAMHPVLHGDRAVVSVTGVDRRGRPEGMVVEVLERNTQQVVGRFFDEGGVGVVEPDNRRLNQEVLVAPESWNGATDGQIVTVEITEQPSRHRKPLGKVVEILGQHMGPGMEVDVALRAHDIPYEWPAEVEAEAGHFSTEVAEADKEGREDLRDMPLVTIDGSDTKDFDDAVCCEPTRNGWRMVVAIADVAHYVQPDSALDAEALERGNSVYFPNRVVPMLPEVLSNGLCSLNPEVDRLCMAVSVEIDRDGEVLDYRFLEGVMRSHARLTYTEVAGMVQQNDPVVRDQYRHVVKDIDELYRLYQALHAARQQRGAIDFDTTETKIVFGDNRKIDRIVPVERTDAHRMIEEFMLAANTCAADFLEKNRLPTLYRIHESPRKEKLDDLRTVLAERGLKLEGGDKPEAHHVSKLLEQAAGREDFHLIQTLVLRSMNQAVYSPDNQGHFGLGFDAYTHFTSPIRRYPDLVVHRGIRNLLWRQRKPVRDALGKLLKRGVGNDYPYARADMERIGQHSSMTERRADEATRDAEDALKCEYIQDKVGESYEGLVTGVTGFGLFIELKDIYVTGLLHISALDKDYFHFEAAHHRLTGERTGRTYALGDTVKVKVVRVDLDERKIDFELAEPAADKTPSGRRRSGKGGQGKKNEE</sequence>
<dbReference type="EC" id="3.1.13.1" evidence="8"/>
<dbReference type="InterPro" id="IPR022966">
    <property type="entry name" value="RNase_II/R_CS"/>
</dbReference>
<dbReference type="InterPro" id="IPR003029">
    <property type="entry name" value="S1_domain"/>
</dbReference>
<dbReference type="InterPro" id="IPR001900">
    <property type="entry name" value="RNase_II/R"/>
</dbReference>
<evidence type="ECO:0000256" key="6">
    <source>
        <dbReference type="ARBA" id="ARBA00022839"/>
    </source>
</evidence>
<dbReference type="PANTHER" id="PTHR23355:SF9">
    <property type="entry name" value="DIS3-LIKE EXONUCLEASE 2"/>
    <property type="match status" value="1"/>
</dbReference>
<proteinExistence type="inferred from homology"/>
<evidence type="ECO:0000256" key="1">
    <source>
        <dbReference type="ARBA" id="ARBA00001849"/>
    </source>
</evidence>
<evidence type="ECO:0000256" key="7">
    <source>
        <dbReference type="ARBA" id="ARBA00022884"/>
    </source>
</evidence>
<feature type="region of interest" description="Disordered" evidence="9">
    <location>
        <begin position="738"/>
        <end position="762"/>
    </location>
</feature>
<dbReference type="Pfam" id="PF08206">
    <property type="entry name" value="OB_RNB"/>
    <property type="match status" value="1"/>
</dbReference>
<dbReference type="InterPro" id="IPR012340">
    <property type="entry name" value="NA-bd_OB-fold"/>
</dbReference>
<feature type="region of interest" description="Disordered" evidence="9">
    <location>
        <begin position="1"/>
        <end position="22"/>
    </location>
</feature>
<keyword evidence="5 8" id="KW-0378">Hydrolase</keyword>
<dbReference type="Pfam" id="PF00575">
    <property type="entry name" value="S1"/>
    <property type="match status" value="1"/>
</dbReference>
<dbReference type="SMART" id="SM00316">
    <property type="entry name" value="S1"/>
    <property type="match status" value="1"/>
</dbReference>
<dbReference type="SMART" id="SM00955">
    <property type="entry name" value="RNB"/>
    <property type="match status" value="1"/>
</dbReference>
<dbReference type="HAMAP" id="MF_01895">
    <property type="entry name" value="RNase_R"/>
    <property type="match status" value="1"/>
</dbReference>
<feature type="compositionally biased region" description="Gly residues" evidence="9">
    <location>
        <begin position="753"/>
        <end position="762"/>
    </location>
</feature>
<feature type="compositionally biased region" description="Basic and acidic residues" evidence="9">
    <location>
        <begin position="1"/>
        <end position="20"/>
    </location>
</feature>
<dbReference type="InterPro" id="IPR040476">
    <property type="entry name" value="CSD2"/>
</dbReference>
<evidence type="ECO:0000256" key="4">
    <source>
        <dbReference type="ARBA" id="ARBA00022722"/>
    </source>
</evidence>
<evidence type="ECO:0000313" key="11">
    <source>
        <dbReference type="EMBL" id="SFD69737.1"/>
    </source>
</evidence>
<reference evidence="11 12" key="1">
    <citation type="submission" date="2016-10" db="EMBL/GenBank/DDBJ databases">
        <authorList>
            <person name="de Groot N.N."/>
        </authorList>
    </citation>
    <scope>NUCLEOTIDE SEQUENCE [LARGE SCALE GENOMIC DNA]</scope>
    <source>
        <strain evidence="11 12">HL3</strain>
    </source>
</reference>
<dbReference type="PROSITE" id="PS50126">
    <property type="entry name" value="S1"/>
    <property type="match status" value="1"/>
</dbReference>
<dbReference type="GO" id="GO:0003723">
    <property type="term" value="F:RNA binding"/>
    <property type="evidence" value="ECO:0007669"/>
    <property type="project" value="UniProtKB-UniRule"/>
</dbReference>
<dbReference type="NCBIfam" id="TIGR00358">
    <property type="entry name" value="3_prime_RNase"/>
    <property type="match status" value="1"/>
</dbReference>
<evidence type="ECO:0000313" key="12">
    <source>
        <dbReference type="Proteomes" id="UP000198611"/>
    </source>
</evidence>
<comment type="similarity">
    <text evidence="8">Belongs to the RNR ribonuclease family. RNase R subfamily.</text>
</comment>
<evidence type="ECO:0000256" key="9">
    <source>
        <dbReference type="SAM" id="MobiDB-lite"/>
    </source>
</evidence>
<dbReference type="PROSITE" id="PS01175">
    <property type="entry name" value="RIBONUCLEASE_II"/>
    <property type="match status" value="1"/>
</dbReference>
<dbReference type="SMART" id="SM00357">
    <property type="entry name" value="CSP"/>
    <property type="match status" value="2"/>
</dbReference>
<dbReference type="GO" id="GO:0006402">
    <property type="term" value="P:mRNA catabolic process"/>
    <property type="evidence" value="ECO:0007669"/>
    <property type="project" value="TreeGrafter"/>
</dbReference>
<organism evidence="11 12">
    <name type="scientific">Thiohalospira halophila DSM 15071</name>
    <dbReference type="NCBI Taxonomy" id="1123397"/>
    <lineage>
        <taxon>Bacteria</taxon>
        <taxon>Pseudomonadati</taxon>
        <taxon>Pseudomonadota</taxon>
        <taxon>Gammaproteobacteria</taxon>
        <taxon>Thiohalospirales</taxon>
        <taxon>Thiohalospiraceae</taxon>
        <taxon>Thiohalospira</taxon>
    </lineage>
</organism>
<accession>A0A1I1UG89</accession>
<dbReference type="Pfam" id="PF00773">
    <property type="entry name" value="RNB"/>
    <property type="match status" value="1"/>
</dbReference>
<dbReference type="InterPro" id="IPR013668">
    <property type="entry name" value="RNase_R_HTH_12"/>
</dbReference>
<dbReference type="InterPro" id="IPR011805">
    <property type="entry name" value="RNase_R"/>
</dbReference>
<dbReference type="SUPFAM" id="SSF50249">
    <property type="entry name" value="Nucleic acid-binding proteins"/>
    <property type="match status" value="3"/>
</dbReference>
<comment type="subcellular location">
    <subcellularLocation>
        <location evidence="2 8">Cytoplasm</location>
    </subcellularLocation>
</comment>
<dbReference type="InterPro" id="IPR050180">
    <property type="entry name" value="RNR_Ribonuclease"/>
</dbReference>
<dbReference type="AlphaFoldDB" id="A0A1I1UG89"/>
<evidence type="ECO:0000256" key="8">
    <source>
        <dbReference type="HAMAP-Rule" id="MF_01895"/>
    </source>
</evidence>
<dbReference type="NCBIfam" id="TIGR02063">
    <property type="entry name" value="RNase_R"/>
    <property type="match status" value="1"/>
</dbReference>
<dbReference type="RefSeq" id="WP_093428774.1">
    <property type="nucleotide sequence ID" value="NZ_FOMJ01000007.1"/>
</dbReference>
<dbReference type="OrthoDB" id="9764149at2"/>
<keyword evidence="7 8" id="KW-0694">RNA-binding</keyword>
<keyword evidence="6 8" id="KW-0269">Exonuclease</keyword>
<dbReference type="PANTHER" id="PTHR23355">
    <property type="entry name" value="RIBONUCLEASE"/>
    <property type="match status" value="1"/>
</dbReference>
<evidence type="ECO:0000256" key="2">
    <source>
        <dbReference type="ARBA" id="ARBA00004496"/>
    </source>
</evidence>
<keyword evidence="4 8" id="KW-0540">Nuclease</keyword>
<dbReference type="GO" id="GO:0008859">
    <property type="term" value="F:exoribonuclease II activity"/>
    <property type="evidence" value="ECO:0007669"/>
    <property type="project" value="UniProtKB-UniRule"/>
</dbReference>
<protein>
    <recommendedName>
        <fullName evidence="8">Ribonuclease R</fullName>
        <shortName evidence="8">RNase R</shortName>
        <ecNumber evidence="8">3.1.13.1</ecNumber>
    </recommendedName>
</protein>
<evidence type="ECO:0000259" key="10">
    <source>
        <dbReference type="PROSITE" id="PS50126"/>
    </source>
</evidence>
<evidence type="ECO:0000256" key="3">
    <source>
        <dbReference type="ARBA" id="ARBA00022490"/>
    </source>
</evidence>
<dbReference type="Gene3D" id="2.40.50.140">
    <property type="entry name" value="Nucleic acid-binding proteins"/>
    <property type="match status" value="2"/>
</dbReference>
<dbReference type="Pfam" id="PF17876">
    <property type="entry name" value="CSD2"/>
    <property type="match status" value="1"/>
</dbReference>
<feature type="domain" description="S1 motif" evidence="10">
    <location>
        <begin position="656"/>
        <end position="737"/>
    </location>
</feature>